<organism evidence="1 2">
    <name type="scientific">Hypoxylon rubiginosum</name>
    <dbReference type="NCBI Taxonomy" id="110542"/>
    <lineage>
        <taxon>Eukaryota</taxon>
        <taxon>Fungi</taxon>
        <taxon>Dikarya</taxon>
        <taxon>Ascomycota</taxon>
        <taxon>Pezizomycotina</taxon>
        <taxon>Sordariomycetes</taxon>
        <taxon>Xylariomycetidae</taxon>
        <taxon>Xylariales</taxon>
        <taxon>Hypoxylaceae</taxon>
        <taxon>Hypoxylon</taxon>
    </lineage>
</organism>
<dbReference type="EMBL" id="MU393518">
    <property type="protein sequence ID" value="KAI4862792.1"/>
    <property type="molecule type" value="Genomic_DNA"/>
</dbReference>
<dbReference type="Proteomes" id="UP001497700">
    <property type="component" value="Unassembled WGS sequence"/>
</dbReference>
<proteinExistence type="predicted"/>
<name>A0ACB9YTQ9_9PEZI</name>
<protein>
    <submittedName>
        <fullName evidence="1">Uncharacterized protein</fullName>
    </submittedName>
</protein>
<accession>A0ACB9YTQ9</accession>
<sequence length="216" mass="23660">MKRNDEKAYDSWLSEQSRWSPDSHSQAYHHNGRGINYLGMIIRLPYPTLIQVDDLITKNYPANYPRTELYHDNFFDVVDRLDRKLAHEVLDLINGIHVYGEIKPGTPNTNNSNNQTAESSSSSCSSSSSSASASAAKFTRTVETSISPDGSFQSTSERPTSVTYTVRNSGDGGPTVVIAGLPPHGHVEPARMAEAMRAASEILAGLHRLVSLVVGR</sequence>
<reference evidence="1 2" key="1">
    <citation type="journal article" date="2022" name="New Phytol.">
        <title>Ecological generalism drives hyperdiversity of secondary metabolite gene clusters in xylarialean endophytes.</title>
        <authorList>
            <person name="Franco M.E.E."/>
            <person name="Wisecaver J.H."/>
            <person name="Arnold A.E."/>
            <person name="Ju Y.M."/>
            <person name="Slot J.C."/>
            <person name="Ahrendt S."/>
            <person name="Moore L.P."/>
            <person name="Eastman K.E."/>
            <person name="Scott K."/>
            <person name="Konkel Z."/>
            <person name="Mondo S.J."/>
            <person name="Kuo A."/>
            <person name="Hayes R.D."/>
            <person name="Haridas S."/>
            <person name="Andreopoulos B."/>
            <person name="Riley R."/>
            <person name="LaButti K."/>
            <person name="Pangilinan J."/>
            <person name="Lipzen A."/>
            <person name="Amirebrahimi M."/>
            <person name="Yan J."/>
            <person name="Adam C."/>
            <person name="Keymanesh K."/>
            <person name="Ng V."/>
            <person name="Louie K."/>
            <person name="Northen T."/>
            <person name="Drula E."/>
            <person name="Henrissat B."/>
            <person name="Hsieh H.M."/>
            <person name="Youens-Clark K."/>
            <person name="Lutzoni F."/>
            <person name="Miadlikowska J."/>
            <person name="Eastwood D.C."/>
            <person name="Hamelin R.C."/>
            <person name="Grigoriev I.V."/>
            <person name="U'Ren J.M."/>
        </authorList>
    </citation>
    <scope>NUCLEOTIDE SEQUENCE [LARGE SCALE GENOMIC DNA]</scope>
    <source>
        <strain evidence="1 2">CBS 119005</strain>
    </source>
</reference>
<gene>
    <name evidence="1" type="ORF">F4820DRAFT_472083</name>
</gene>
<evidence type="ECO:0000313" key="1">
    <source>
        <dbReference type="EMBL" id="KAI4862792.1"/>
    </source>
</evidence>
<comment type="caution">
    <text evidence="1">The sequence shown here is derived from an EMBL/GenBank/DDBJ whole genome shotgun (WGS) entry which is preliminary data.</text>
</comment>
<evidence type="ECO:0000313" key="2">
    <source>
        <dbReference type="Proteomes" id="UP001497700"/>
    </source>
</evidence>
<keyword evidence="2" id="KW-1185">Reference proteome</keyword>